<reference evidence="7 8" key="1">
    <citation type="journal article" date="2013" name="Genome Announc.">
        <title>Draft Genome Sequence of the Methanotrophic Gammaproteobacterium Methyloglobulus morosus DSM 22980 Strain KoM1.</title>
        <authorList>
            <person name="Poehlein A."/>
            <person name="Deutzmann J.S."/>
            <person name="Daniel R."/>
            <person name="Simeonova D.D."/>
        </authorList>
    </citation>
    <scope>NUCLEOTIDE SEQUENCE [LARGE SCALE GENOMIC DNA]</scope>
    <source>
        <strain evidence="7 8">KoM1</strain>
    </source>
</reference>
<sequence length="384" mass="43035">MHFPYKSNSKLPDVGTTIFTVMSKLAAEHDAINLSQGFPDFDCHEGLVSLVNKFMKAGNNQYAPMSGIIGLREILAEKIEDLYGTQYDPDTEITITAGATQAIYTAIAAVIREGDEVIIFEPAYDSYQPAITLNGGITVHLKLRTPGYTIDWQEVKRSINPLTKMIIINTPHNPTGTVLSAADTLILAEITKGTDIIILSDEVYEHIIFDDQPHHSVARFRPLAERSFIISSFGKTIHATGWKVGYCAAPKNLMAEFRKVHQFLVFSVNTPVQFALAEFLGQKGHYLSLGKFYQQKRDYFIDLIKNSKFGIVPSAGTYFQLLNYQTISNEKDTDYAQRLTKEFGVASIPVSAFYHQQEDNKVLRFCFAKKEDTLEKAAVILNKI</sequence>
<dbReference type="OrthoDB" id="9763453at2"/>
<evidence type="ECO:0000256" key="1">
    <source>
        <dbReference type="ARBA" id="ARBA00001933"/>
    </source>
</evidence>
<evidence type="ECO:0000259" key="6">
    <source>
        <dbReference type="Pfam" id="PF00155"/>
    </source>
</evidence>
<evidence type="ECO:0000313" key="7">
    <source>
        <dbReference type="EMBL" id="ESS71312.1"/>
    </source>
</evidence>
<comment type="cofactor">
    <cofactor evidence="1">
        <name>pyridoxal 5'-phosphate</name>
        <dbReference type="ChEBI" id="CHEBI:597326"/>
    </cofactor>
</comment>
<dbReference type="InterPro" id="IPR015422">
    <property type="entry name" value="PyrdxlP-dep_Trfase_small"/>
</dbReference>
<dbReference type="FunFam" id="3.40.640.10:FF:000033">
    <property type="entry name" value="Aspartate aminotransferase"/>
    <property type="match status" value="1"/>
</dbReference>
<dbReference type="NCBIfam" id="NF006569">
    <property type="entry name" value="PRK09082.1"/>
    <property type="match status" value="1"/>
</dbReference>
<dbReference type="InterPro" id="IPR015424">
    <property type="entry name" value="PyrdxlP-dep_Trfase"/>
</dbReference>
<dbReference type="GO" id="GO:0016212">
    <property type="term" value="F:kynurenine-oxoglutarate transaminase activity"/>
    <property type="evidence" value="ECO:0007669"/>
    <property type="project" value="TreeGrafter"/>
</dbReference>
<evidence type="ECO:0000256" key="5">
    <source>
        <dbReference type="ARBA" id="ARBA00022898"/>
    </source>
</evidence>
<dbReference type="EMBL" id="AYLO01000104">
    <property type="protein sequence ID" value="ESS71312.1"/>
    <property type="molecule type" value="Genomic_DNA"/>
</dbReference>
<gene>
    <name evidence="7" type="primary">ybdL</name>
    <name evidence="7" type="ORF">MGMO_109c00050</name>
</gene>
<dbReference type="PANTHER" id="PTHR43807">
    <property type="entry name" value="FI04487P"/>
    <property type="match status" value="1"/>
</dbReference>
<evidence type="ECO:0000256" key="4">
    <source>
        <dbReference type="ARBA" id="ARBA00022679"/>
    </source>
</evidence>
<accession>V5BYI3</accession>
<dbReference type="Pfam" id="PF00155">
    <property type="entry name" value="Aminotran_1_2"/>
    <property type="match status" value="1"/>
</dbReference>
<dbReference type="InterPro" id="IPR004839">
    <property type="entry name" value="Aminotransferase_I/II_large"/>
</dbReference>
<dbReference type="Gene3D" id="3.90.1150.10">
    <property type="entry name" value="Aspartate Aminotransferase, domain 1"/>
    <property type="match status" value="1"/>
</dbReference>
<keyword evidence="8" id="KW-1185">Reference proteome</keyword>
<dbReference type="AlphaFoldDB" id="V5BYI3"/>
<dbReference type="Proteomes" id="UP000017842">
    <property type="component" value="Unassembled WGS sequence"/>
</dbReference>
<dbReference type="STRING" id="1116472.MGMO_109c00050"/>
<organism evidence="7 8">
    <name type="scientific">Methyloglobulus morosus KoM1</name>
    <dbReference type="NCBI Taxonomy" id="1116472"/>
    <lineage>
        <taxon>Bacteria</taxon>
        <taxon>Pseudomonadati</taxon>
        <taxon>Pseudomonadota</taxon>
        <taxon>Gammaproteobacteria</taxon>
        <taxon>Methylococcales</taxon>
        <taxon>Methylococcaceae</taxon>
        <taxon>Methyloglobulus</taxon>
    </lineage>
</organism>
<dbReference type="RefSeq" id="WP_023495620.1">
    <property type="nucleotide sequence ID" value="NZ_AYLO01000104.1"/>
</dbReference>
<evidence type="ECO:0000256" key="2">
    <source>
        <dbReference type="ARBA" id="ARBA00007441"/>
    </source>
</evidence>
<dbReference type="InterPro" id="IPR051326">
    <property type="entry name" value="Kynurenine-oxoglutarate_AT"/>
</dbReference>
<evidence type="ECO:0000313" key="8">
    <source>
        <dbReference type="Proteomes" id="UP000017842"/>
    </source>
</evidence>
<dbReference type="GO" id="GO:0005737">
    <property type="term" value="C:cytoplasm"/>
    <property type="evidence" value="ECO:0007669"/>
    <property type="project" value="TreeGrafter"/>
</dbReference>
<dbReference type="GO" id="GO:0030170">
    <property type="term" value="F:pyridoxal phosphate binding"/>
    <property type="evidence" value="ECO:0007669"/>
    <property type="project" value="InterPro"/>
</dbReference>
<dbReference type="CDD" id="cd00609">
    <property type="entry name" value="AAT_like"/>
    <property type="match status" value="1"/>
</dbReference>
<dbReference type="SUPFAM" id="SSF53383">
    <property type="entry name" value="PLP-dependent transferases"/>
    <property type="match status" value="1"/>
</dbReference>
<keyword evidence="5" id="KW-0663">Pyridoxal phosphate</keyword>
<dbReference type="PATRIC" id="fig|1116472.3.peg.2943"/>
<keyword evidence="4 7" id="KW-0808">Transferase</keyword>
<dbReference type="NCBIfam" id="NF009079">
    <property type="entry name" value="PRK12414.1"/>
    <property type="match status" value="1"/>
</dbReference>
<dbReference type="eggNOG" id="COG0436">
    <property type="taxonomic scope" value="Bacteria"/>
</dbReference>
<comment type="similarity">
    <text evidence="2">Belongs to the class-I pyridoxal-phosphate-dependent aminotransferase family.</text>
</comment>
<keyword evidence="3 7" id="KW-0032">Aminotransferase</keyword>
<proteinExistence type="inferred from homology"/>
<comment type="caution">
    <text evidence="7">The sequence shown here is derived from an EMBL/GenBank/DDBJ whole genome shotgun (WGS) entry which is preliminary data.</text>
</comment>
<dbReference type="Gene3D" id="3.40.640.10">
    <property type="entry name" value="Type I PLP-dependent aspartate aminotransferase-like (Major domain)"/>
    <property type="match status" value="1"/>
</dbReference>
<dbReference type="InterPro" id="IPR015421">
    <property type="entry name" value="PyrdxlP-dep_Trfase_major"/>
</dbReference>
<name>V5BYI3_9GAMM</name>
<feature type="domain" description="Aminotransferase class I/classII large" evidence="6">
    <location>
        <begin position="30"/>
        <end position="378"/>
    </location>
</feature>
<evidence type="ECO:0000256" key="3">
    <source>
        <dbReference type="ARBA" id="ARBA00022576"/>
    </source>
</evidence>
<protein>
    <submittedName>
        <fullName evidence="7">Aminotransferase YbdL</fullName>
    </submittedName>
</protein>
<dbReference type="PANTHER" id="PTHR43807:SF20">
    <property type="entry name" value="FI04487P"/>
    <property type="match status" value="1"/>
</dbReference>